<feature type="binding site" evidence="11">
    <location>
        <position position="93"/>
    </location>
    <ligand>
        <name>Mg(2+)</name>
        <dbReference type="ChEBI" id="CHEBI:18420"/>
    </ligand>
</feature>
<dbReference type="Pfam" id="PF01502">
    <property type="entry name" value="PRA-CH"/>
    <property type="match status" value="1"/>
</dbReference>
<evidence type="ECO:0000256" key="3">
    <source>
        <dbReference type="ARBA" id="ARBA00005169"/>
    </source>
</evidence>
<protein>
    <recommendedName>
        <fullName evidence="11">Phosphoribosyl-AMP cyclohydrolase</fullName>
        <shortName evidence="11">PRA-CH</shortName>
        <ecNumber evidence="11">3.5.4.19</ecNumber>
    </recommendedName>
</protein>
<dbReference type="GO" id="GO:0000287">
    <property type="term" value="F:magnesium ion binding"/>
    <property type="evidence" value="ECO:0007669"/>
    <property type="project" value="UniProtKB-UniRule"/>
</dbReference>
<evidence type="ECO:0000313" key="14">
    <source>
        <dbReference type="Proteomes" id="UP000528964"/>
    </source>
</evidence>
<dbReference type="AlphaFoldDB" id="A0A7W6GFT1"/>
<dbReference type="PANTHER" id="PTHR42945:SF1">
    <property type="entry name" value="HISTIDINE BIOSYNTHESIS BIFUNCTIONAL PROTEIN HIS7"/>
    <property type="match status" value="1"/>
</dbReference>
<keyword evidence="11" id="KW-0479">Metal-binding</keyword>
<gene>
    <name evidence="11" type="primary">hisI</name>
    <name evidence="13" type="ORF">GGR24_000607</name>
</gene>
<evidence type="ECO:0000256" key="1">
    <source>
        <dbReference type="ARBA" id="ARBA00000024"/>
    </source>
</evidence>
<dbReference type="Proteomes" id="UP000528964">
    <property type="component" value="Unassembled WGS sequence"/>
</dbReference>
<dbReference type="InterPro" id="IPR002496">
    <property type="entry name" value="PRib_AMP_CycHydrolase_dom"/>
</dbReference>
<dbReference type="UniPathway" id="UPA00031">
    <property type="reaction ID" value="UER00008"/>
</dbReference>
<keyword evidence="7 11" id="KW-0963">Cytoplasm</keyword>
<feature type="binding site" evidence="11">
    <location>
        <position position="91"/>
    </location>
    <ligand>
        <name>Mg(2+)</name>
        <dbReference type="ChEBI" id="CHEBI:18420"/>
    </ligand>
</feature>
<dbReference type="GO" id="GO:0000105">
    <property type="term" value="P:L-histidine biosynthetic process"/>
    <property type="evidence" value="ECO:0007669"/>
    <property type="project" value="UniProtKB-UniRule"/>
</dbReference>
<dbReference type="InterPro" id="IPR026660">
    <property type="entry name" value="PRA-CH"/>
</dbReference>
<accession>A0A7W6GFT1</accession>
<dbReference type="GO" id="GO:0008270">
    <property type="term" value="F:zinc ion binding"/>
    <property type="evidence" value="ECO:0007669"/>
    <property type="project" value="UniProtKB-UniRule"/>
</dbReference>
<comment type="caution">
    <text evidence="13">The sequence shown here is derived from an EMBL/GenBank/DDBJ whole genome shotgun (WGS) entry which is preliminary data.</text>
</comment>
<comment type="subunit">
    <text evidence="11">Homodimer.</text>
</comment>
<evidence type="ECO:0000259" key="12">
    <source>
        <dbReference type="Pfam" id="PF01502"/>
    </source>
</evidence>
<comment type="catalytic activity">
    <reaction evidence="2">
        <text>1-(5-phospho-beta-D-ribosyl)-ATP + H2O = 1-(5-phospho-beta-D-ribosyl)-5'-AMP + diphosphate + H(+)</text>
        <dbReference type="Rhea" id="RHEA:22828"/>
        <dbReference type="ChEBI" id="CHEBI:15377"/>
        <dbReference type="ChEBI" id="CHEBI:15378"/>
        <dbReference type="ChEBI" id="CHEBI:33019"/>
        <dbReference type="ChEBI" id="CHEBI:59457"/>
        <dbReference type="ChEBI" id="CHEBI:73183"/>
        <dbReference type="EC" id="3.6.1.31"/>
    </reaction>
</comment>
<comment type="pathway">
    <text evidence="3 11">Amino-acid biosynthesis; L-histidine biosynthesis; L-histidine from 5-phospho-alpha-D-ribose 1-diphosphate: step 3/9.</text>
</comment>
<comment type="catalytic activity">
    <reaction evidence="1 11">
        <text>1-(5-phospho-beta-D-ribosyl)-5'-AMP + H2O = 1-(5-phospho-beta-D-ribosyl)-5-[(5-phospho-beta-D-ribosylamino)methylideneamino]imidazole-4-carboxamide</text>
        <dbReference type="Rhea" id="RHEA:20049"/>
        <dbReference type="ChEBI" id="CHEBI:15377"/>
        <dbReference type="ChEBI" id="CHEBI:58435"/>
        <dbReference type="ChEBI" id="CHEBI:59457"/>
        <dbReference type="EC" id="3.5.4.19"/>
    </reaction>
</comment>
<keyword evidence="9 11" id="KW-0378">Hydrolase</keyword>
<keyword evidence="14" id="KW-1185">Reference proteome</keyword>
<dbReference type="PANTHER" id="PTHR42945">
    <property type="entry name" value="HISTIDINE BIOSYNTHESIS BIFUNCTIONAL PROTEIN"/>
    <property type="match status" value="1"/>
</dbReference>
<comment type="pathway">
    <text evidence="4">Amino-acid biosynthesis; L-histidine biosynthesis; L-histidine from 5-phospho-alpha-D-ribose 1-diphosphate: step 2/9.</text>
</comment>
<dbReference type="FunFam" id="3.10.20.810:FF:000001">
    <property type="entry name" value="Histidine biosynthesis bifunctional protein HisIE"/>
    <property type="match status" value="1"/>
</dbReference>
<dbReference type="EMBL" id="JACIDR010000001">
    <property type="protein sequence ID" value="MBB3971974.1"/>
    <property type="molecule type" value="Genomic_DNA"/>
</dbReference>
<dbReference type="EC" id="3.5.4.19" evidence="11"/>
<keyword evidence="11" id="KW-0460">Magnesium</keyword>
<keyword evidence="8 11" id="KW-0028">Amino-acid biosynthesis</keyword>
<evidence type="ECO:0000256" key="8">
    <source>
        <dbReference type="ARBA" id="ARBA00022605"/>
    </source>
</evidence>
<comment type="similarity">
    <text evidence="6">In the N-terminal section; belongs to the PRA-CH family.</text>
</comment>
<keyword evidence="10 11" id="KW-0368">Histidine biosynthesis</keyword>
<evidence type="ECO:0000256" key="11">
    <source>
        <dbReference type="HAMAP-Rule" id="MF_01021"/>
    </source>
</evidence>
<comment type="similarity">
    <text evidence="5">In the C-terminal section; belongs to the PRA-PH family.</text>
</comment>
<reference evidence="13 14" key="1">
    <citation type="submission" date="2020-08" db="EMBL/GenBank/DDBJ databases">
        <title>Genomic Encyclopedia of Type Strains, Phase IV (KMG-IV): sequencing the most valuable type-strain genomes for metagenomic binning, comparative biology and taxonomic classification.</title>
        <authorList>
            <person name="Goeker M."/>
        </authorList>
    </citation>
    <scope>NUCLEOTIDE SEQUENCE [LARGE SCALE GENOMIC DNA]</scope>
    <source>
        <strain evidence="13 14">DSM 25481</strain>
    </source>
</reference>
<feature type="binding site" evidence="11">
    <location>
        <position position="117"/>
    </location>
    <ligand>
        <name>Zn(2+)</name>
        <dbReference type="ChEBI" id="CHEBI:29105"/>
        <note>ligand shared between dimeric partners</note>
    </ligand>
</feature>
<comment type="cofactor">
    <cofactor evidence="11">
        <name>Mg(2+)</name>
        <dbReference type="ChEBI" id="CHEBI:18420"/>
    </cofactor>
    <text evidence="11">Binds 1 Mg(2+) ion per subunit.</text>
</comment>
<dbReference type="GO" id="GO:0004635">
    <property type="term" value="F:phosphoribosyl-AMP cyclohydrolase activity"/>
    <property type="evidence" value="ECO:0007669"/>
    <property type="project" value="UniProtKB-UniRule"/>
</dbReference>
<feature type="domain" description="Phosphoribosyl-AMP cyclohydrolase" evidence="12">
    <location>
        <begin position="44"/>
        <end position="119"/>
    </location>
</feature>
<dbReference type="Gene3D" id="3.10.20.810">
    <property type="entry name" value="Phosphoribosyl-AMP cyclohydrolase"/>
    <property type="match status" value="1"/>
</dbReference>
<dbReference type="RefSeq" id="WP_183393805.1">
    <property type="nucleotide sequence ID" value="NZ_JACIDR010000001.1"/>
</dbReference>
<dbReference type="GO" id="GO:0005737">
    <property type="term" value="C:cytoplasm"/>
    <property type="evidence" value="ECO:0007669"/>
    <property type="project" value="UniProtKB-SubCell"/>
</dbReference>
<dbReference type="GO" id="GO:0004636">
    <property type="term" value="F:phosphoribosyl-ATP diphosphatase activity"/>
    <property type="evidence" value="ECO:0007669"/>
    <property type="project" value="UniProtKB-EC"/>
</dbReference>
<evidence type="ECO:0000256" key="7">
    <source>
        <dbReference type="ARBA" id="ARBA00022490"/>
    </source>
</evidence>
<dbReference type="Gene3D" id="4.10.80.70">
    <property type="match status" value="1"/>
</dbReference>
<comment type="function">
    <text evidence="11">Catalyzes the hydrolysis of the adenine ring of phosphoribosyl-AMP.</text>
</comment>
<sequence length="153" mass="16485">MTSSFPPPGPHEELEEGLRLTPRFDRDGLVAAIVTDARAGGVLMFAHMNAEALRATIETGVAHFWSRSRGKLWRKGEESGHQMKVVELRVDCDQDALWLSVEVAGTGAACHTGRRSCFYRKVPVGPGALGEALAPADAARLFEPGSVYKAPKG</sequence>
<keyword evidence="11" id="KW-0862">Zinc</keyword>
<feature type="binding site" evidence="11">
    <location>
        <position position="92"/>
    </location>
    <ligand>
        <name>Zn(2+)</name>
        <dbReference type="ChEBI" id="CHEBI:29105"/>
        <note>ligand shared between dimeric partners</note>
    </ligand>
</feature>
<proteinExistence type="inferred from homology"/>
<evidence type="ECO:0000313" key="13">
    <source>
        <dbReference type="EMBL" id="MBB3971974.1"/>
    </source>
</evidence>
<name>A0A7W6GFT1_9HYPH</name>
<dbReference type="HAMAP" id="MF_01021">
    <property type="entry name" value="HisI"/>
    <property type="match status" value="1"/>
</dbReference>
<dbReference type="InterPro" id="IPR038019">
    <property type="entry name" value="PRib_AMP_CycHydrolase_sf"/>
</dbReference>
<comment type="subcellular location">
    <subcellularLocation>
        <location evidence="11">Cytoplasm</location>
    </subcellularLocation>
</comment>
<dbReference type="NCBIfam" id="NF000768">
    <property type="entry name" value="PRK00051.1"/>
    <property type="match status" value="1"/>
</dbReference>
<evidence type="ECO:0000256" key="9">
    <source>
        <dbReference type="ARBA" id="ARBA00022801"/>
    </source>
</evidence>
<comment type="cofactor">
    <cofactor evidence="11">
        <name>Zn(2+)</name>
        <dbReference type="ChEBI" id="CHEBI:29105"/>
    </cofactor>
    <text evidence="11">Binds 1 zinc ion per subunit.</text>
</comment>
<organism evidence="13 14">
    <name type="scientific">Hansschlegelia beijingensis</name>
    <dbReference type="NCBI Taxonomy" id="1133344"/>
    <lineage>
        <taxon>Bacteria</taxon>
        <taxon>Pseudomonadati</taxon>
        <taxon>Pseudomonadota</taxon>
        <taxon>Alphaproteobacteria</taxon>
        <taxon>Hyphomicrobiales</taxon>
        <taxon>Methylopilaceae</taxon>
        <taxon>Hansschlegelia</taxon>
    </lineage>
</organism>
<evidence type="ECO:0000256" key="10">
    <source>
        <dbReference type="ARBA" id="ARBA00023102"/>
    </source>
</evidence>
<feature type="binding site" evidence="11">
    <location>
        <position position="95"/>
    </location>
    <ligand>
        <name>Mg(2+)</name>
        <dbReference type="ChEBI" id="CHEBI:18420"/>
    </ligand>
</feature>
<evidence type="ECO:0000256" key="5">
    <source>
        <dbReference type="ARBA" id="ARBA00007731"/>
    </source>
</evidence>
<feature type="binding site" evidence="11">
    <location>
        <position position="110"/>
    </location>
    <ligand>
        <name>Zn(2+)</name>
        <dbReference type="ChEBI" id="CHEBI:29105"/>
        <note>ligand shared between dimeric partners</note>
    </ligand>
</feature>
<dbReference type="SUPFAM" id="SSF141734">
    <property type="entry name" value="HisI-like"/>
    <property type="match status" value="1"/>
</dbReference>
<comment type="similarity">
    <text evidence="11">Belongs to the PRA-CH family.</text>
</comment>
<evidence type="ECO:0000256" key="6">
    <source>
        <dbReference type="ARBA" id="ARBA00008299"/>
    </source>
</evidence>
<evidence type="ECO:0000256" key="2">
    <source>
        <dbReference type="ARBA" id="ARBA00001460"/>
    </source>
</evidence>
<evidence type="ECO:0000256" key="4">
    <source>
        <dbReference type="ARBA" id="ARBA00005204"/>
    </source>
</evidence>